<sequence>MVPMGFFWVAIICDIDLTTDLARTIHLATVR</sequence>
<evidence type="ECO:0000313" key="1">
    <source>
        <dbReference type="EMBL" id="JAH59259.1"/>
    </source>
</evidence>
<name>A0A0E9U048_ANGAN</name>
<accession>A0A0E9U048</accession>
<reference evidence="1" key="2">
    <citation type="journal article" date="2015" name="Fish Shellfish Immunol.">
        <title>Early steps in the European eel (Anguilla anguilla)-Vibrio vulnificus interaction in the gills: Role of the RtxA13 toxin.</title>
        <authorList>
            <person name="Callol A."/>
            <person name="Pajuelo D."/>
            <person name="Ebbesson L."/>
            <person name="Teles M."/>
            <person name="MacKenzie S."/>
            <person name="Amaro C."/>
        </authorList>
    </citation>
    <scope>NUCLEOTIDE SEQUENCE</scope>
</reference>
<proteinExistence type="predicted"/>
<reference evidence="1" key="1">
    <citation type="submission" date="2014-11" db="EMBL/GenBank/DDBJ databases">
        <authorList>
            <person name="Amaro Gonzalez C."/>
        </authorList>
    </citation>
    <scope>NUCLEOTIDE SEQUENCE</scope>
</reference>
<dbReference type="AlphaFoldDB" id="A0A0E9U048"/>
<dbReference type="EMBL" id="GBXM01049318">
    <property type="protein sequence ID" value="JAH59259.1"/>
    <property type="molecule type" value="Transcribed_RNA"/>
</dbReference>
<organism evidence="1">
    <name type="scientific">Anguilla anguilla</name>
    <name type="common">European freshwater eel</name>
    <name type="synonym">Muraena anguilla</name>
    <dbReference type="NCBI Taxonomy" id="7936"/>
    <lineage>
        <taxon>Eukaryota</taxon>
        <taxon>Metazoa</taxon>
        <taxon>Chordata</taxon>
        <taxon>Craniata</taxon>
        <taxon>Vertebrata</taxon>
        <taxon>Euteleostomi</taxon>
        <taxon>Actinopterygii</taxon>
        <taxon>Neopterygii</taxon>
        <taxon>Teleostei</taxon>
        <taxon>Anguilliformes</taxon>
        <taxon>Anguillidae</taxon>
        <taxon>Anguilla</taxon>
    </lineage>
</organism>
<protein>
    <submittedName>
        <fullName evidence="1">Uncharacterized protein</fullName>
    </submittedName>
</protein>